<gene>
    <name evidence="1" type="ORF">PIB30_070132</name>
</gene>
<evidence type="ECO:0000313" key="1">
    <source>
        <dbReference type="EMBL" id="MED6162402.1"/>
    </source>
</evidence>
<dbReference type="Proteomes" id="UP001341840">
    <property type="component" value="Unassembled WGS sequence"/>
</dbReference>
<keyword evidence="2" id="KW-1185">Reference proteome</keyword>
<protein>
    <submittedName>
        <fullName evidence="1">Uncharacterized protein</fullName>
    </submittedName>
</protein>
<name>A0ABU6UP04_9FABA</name>
<proteinExistence type="predicted"/>
<evidence type="ECO:0000313" key="2">
    <source>
        <dbReference type="Proteomes" id="UP001341840"/>
    </source>
</evidence>
<comment type="caution">
    <text evidence="1">The sequence shown here is derived from an EMBL/GenBank/DDBJ whole genome shotgun (WGS) entry which is preliminary data.</text>
</comment>
<dbReference type="EMBL" id="JASCZI010121612">
    <property type="protein sequence ID" value="MED6162402.1"/>
    <property type="molecule type" value="Genomic_DNA"/>
</dbReference>
<reference evidence="1 2" key="1">
    <citation type="journal article" date="2023" name="Plants (Basel)">
        <title>Bridging the Gap: Combining Genomics and Transcriptomics Approaches to Understand Stylosanthes scabra, an Orphan Legume from the Brazilian Caatinga.</title>
        <authorList>
            <person name="Ferreira-Neto J.R.C."/>
            <person name="da Silva M.D."/>
            <person name="Binneck E."/>
            <person name="de Melo N.F."/>
            <person name="da Silva R.H."/>
            <person name="de Melo A.L.T.M."/>
            <person name="Pandolfi V."/>
            <person name="Bustamante F.O."/>
            <person name="Brasileiro-Vidal A.C."/>
            <person name="Benko-Iseppon A.M."/>
        </authorList>
    </citation>
    <scope>NUCLEOTIDE SEQUENCE [LARGE SCALE GENOMIC DNA]</scope>
    <source>
        <tissue evidence="1">Leaves</tissue>
    </source>
</reference>
<sequence>MDKKPKKSPTQRQPRACALEMARSRPPFLNMEVSDGGAPARPRWCARATPFRNTQDKDLACPRVGVALEDENPETYGTVLITHSTDW</sequence>
<accession>A0ABU6UP04</accession>
<organism evidence="1 2">
    <name type="scientific">Stylosanthes scabra</name>
    <dbReference type="NCBI Taxonomy" id="79078"/>
    <lineage>
        <taxon>Eukaryota</taxon>
        <taxon>Viridiplantae</taxon>
        <taxon>Streptophyta</taxon>
        <taxon>Embryophyta</taxon>
        <taxon>Tracheophyta</taxon>
        <taxon>Spermatophyta</taxon>
        <taxon>Magnoliopsida</taxon>
        <taxon>eudicotyledons</taxon>
        <taxon>Gunneridae</taxon>
        <taxon>Pentapetalae</taxon>
        <taxon>rosids</taxon>
        <taxon>fabids</taxon>
        <taxon>Fabales</taxon>
        <taxon>Fabaceae</taxon>
        <taxon>Papilionoideae</taxon>
        <taxon>50 kb inversion clade</taxon>
        <taxon>dalbergioids sensu lato</taxon>
        <taxon>Dalbergieae</taxon>
        <taxon>Pterocarpus clade</taxon>
        <taxon>Stylosanthes</taxon>
    </lineage>
</organism>